<dbReference type="EMBL" id="CM041540">
    <property type="protein sequence ID" value="KAI3366832.1"/>
    <property type="molecule type" value="Genomic_DNA"/>
</dbReference>
<evidence type="ECO:0000313" key="2">
    <source>
        <dbReference type="Proteomes" id="UP000831701"/>
    </source>
</evidence>
<comment type="caution">
    <text evidence="1">The sequence shown here is derived from an EMBL/GenBank/DDBJ whole genome shotgun (WGS) entry which is preliminary data.</text>
</comment>
<organism evidence="1 2">
    <name type="scientific">Scortum barcoo</name>
    <name type="common">barcoo grunter</name>
    <dbReference type="NCBI Taxonomy" id="214431"/>
    <lineage>
        <taxon>Eukaryota</taxon>
        <taxon>Metazoa</taxon>
        <taxon>Chordata</taxon>
        <taxon>Craniata</taxon>
        <taxon>Vertebrata</taxon>
        <taxon>Euteleostomi</taxon>
        <taxon>Actinopterygii</taxon>
        <taxon>Neopterygii</taxon>
        <taxon>Teleostei</taxon>
        <taxon>Neoteleostei</taxon>
        <taxon>Acanthomorphata</taxon>
        <taxon>Eupercaria</taxon>
        <taxon>Centrarchiformes</taxon>
        <taxon>Terapontoidei</taxon>
        <taxon>Terapontidae</taxon>
        <taxon>Scortum</taxon>
    </lineage>
</organism>
<protein>
    <submittedName>
        <fullName evidence="1">Uncharacterized protein</fullName>
    </submittedName>
</protein>
<keyword evidence="2" id="KW-1185">Reference proteome</keyword>
<name>A0ACB8WHU2_9TELE</name>
<sequence length="2627" mass="298187">MASFRGTVQHGLPLEIGDTVQILEKCEGWYRGFILKNPNVKGIFPSSYIHLKNAHVKNKGQFETVIPVEDSVITEMTSTLRDWGAMWKQLYVKNEGDLFHRLWHVMNEILDLRRQVLVGHLTHDRMRDVKQHITARLDWGNEQLGLDLVPRREFSMVDPDEISVTELYRLMEHRHRKKETPAPASTHHLFVHMKSLMSANLGEELEVFFHIYDGRENRPLSERFFVKLNKSGLPKSPEKTERQCTLFVDLGSSDLRKDVYIVVHIIRIGRMGAGEKKNLCSVQYRRPFGCAVISIADLLTADSKDDHLLKVYACNTESEWYQIHENIIKKANSRYNLSGSNTGLAVALQLLHGDIEQLRREYMVLFTRGVSITRKLGFSDVIMPGEMRNDLYITLEKGEFEKGGKSVARNVEITVYVLDIDGQILKSHVAAGSGEPGGDEYHSLVLYHNNSPRWAEQIKLPIPVDMFRGSHVRFEFRHCSTKDKGEKKLFGYSFVPLMQEDGRTLPDGTHELIIHKCEENTSLADCSRYLKLPFSKANLPSNNQTLKGTKESFWITSFLCSTKLTQNGDMLDLLKWRAHPERINDSLSKLKEIDGSEIVKFLQDTLDTLFGILDESSQRYGLKVFDSLVHIINLLQDSKFQHFKPVMDTYIESHFAGALSYRDLIKVLKWYVDHCALLTQNIRITYSRCSREMLQILIFEMASEYIFKYIIQSRRLFSLATGGQNEEEFRVCIHELFMSIRFFLSQENKGTSPVAQTQAVFLRTFPALYSELLKIFTVREVAGFVRETLGSLPTTVHADCPLEAVKLQCIAKTVESQLYINPESRCILLPVVLRVLQAHMQEQRDLVMCARILTSMLSLIKKEENGTAEPVVSEEVELIVESLLGVLLRTILEISNRPQPAGPAMRLQFQDVTGEFVACLLALLRQMSDRHYQQLLQAFSSKDNLRDFLLQIFTVFRILIRPEMFPKDWTVMRLVTNNVIITTVLYLSDALRKNFLNDKFDYKVWDSYFYLSVIFINQPCLQLESFSPSKRKKILEKYGDMRVMMGCEIFSMWQNLGEHKLNFIPAMIGPFLEVTLVPQPDLRNVMIPIFHDMMDWEQRRSGNFKQVEAKLIDKLDSLMSEGKGDETYRELFNSILLKKIERETWRESGISLIATVTRLMERLLDYRDCMKLGEVDGKKIGCTVSLLNFYKTELNKEEMYIRYIHKLYDLHLKAQNYTEASYTLLLYDELLEWSDRPLREFLNYPMQSEWQRKEYLHLTIIQNFDRGKCWENGIILCRELADQYESYYDYRNLSKMRMMEASLYDKIMDQQRLEPEFFRVGFYGKKFPFFLRLRLTTTRCQANPMLDPAPPTLPPPTLIPLQNKEFVCRGHDYERLEAFQQRMLNEFPHAIAMQHVNQPDQTIYQADAQYLQIYAVTPIPESQDVLQRDGVPDNIKSFYKFNHIWRFRYDRPFHKGTKDKENEFKSLWVERTTLTLVQSLPGISRWFEVEKRELVEVSPLENAIEVIENKNLQLRTLITQCQSRQMQNINPLTMCLNGVIDAAVNGGLARYQEAFFVKDYIMNHPEDGEKIGRLRELMFEQPIMNRRTSRTVTSPGLALPGPHPGARPGVGARRRAPGGRVFAHGTRPGSARNGDVGPPSSRLTTRRKVHEGPVQCGLGSSRGGGPRRPNPWTKTLAIGTWNVTSLGGKEPELVREVERYRLEIVGLTSTHSLGSGTQLLERGWTLHYSGVAQGERRRAGVGLLIAPQLSRHVLEFTPVNERVASLRLRVGDRSLAVVCAYGPNSSTEYPAFLESLGGVLDSAPTGDSIVLLGDFNAHVGNNSDTWRGVIGRNGLPDLNPSGVLLLDFCASHSLSITNTMFEHKGVHQCTWHQDTLGRRSMIDFVVVSSDLRPYVLDTRVKRGAELSTDHHLVVSWIRWQRRKLDRPGRPKRIVRVCWERLAEPSVREVFNSHLRKSFSQIPREAGDIESEWTMFSASIVIVNACGSSKLWTQGLWCLSWRQPPNPGGGHRKPSKPQPGRSWRQKLGSGRSSVRPWRRTIGRPRRDSGKPSGRLRRGKGKQYSANTVYSAGGELLTSTGDIVGRWKKYFEDLLNPTDLPSNEEAEAGVSEVDSSITQAEVTEVVRQKLLAVARRLGVDEIRPEYLKSLDVVGLSWLTRLCNIAWRRSQGPEGVRFGNHRISSLLFADDVVLMASSGQDLQHVLERFAAECEAAGMRISTSKSEAMVLDRKRVACPLQAHILEYGLAVHEKFVPQDMRPLHKKLVDQFHLMKSSLGIQEFPAYVRASPVHFTNGSPRTCRNSVPNIISPDGGRGVARRSPLSYPAVNRYSSSSLSSQASNEVSNITGQSESSDEVFNMQPSPSTSSLSSNHSASPNVTSSAPSSARGSPQMAEKHKHSRENACLSPRERPVSAIFPNPLDPAQRAPPHQIGDTTLPRSDPNLSAPDKGKTRCFASGSSAKNMRSQSPVSASRSPQKTTVPPFTPSPTECQSTSLVSNSPVLSGSYSSGISSLSRCSVSEASGTELPTGDHPPHPLPPPTTLPNSVSSSSDEPIRRENKTPPPYSVYERNNPRRPVPLPHSLSIPPQTADPPALPPKPHQLRTGSMKLDGTSDPRVPRPRPLPRKVSQL</sequence>
<dbReference type="Proteomes" id="UP000831701">
    <property type="component" value="Chromosome 10"/>
</dbReference>
<proteinExistence type="predicted"/>
<accession>A0ACB8WHU2</accession>
<evidence type="ECO:0000313" key="1">
    <source>
        <dbReference type="EMBL" id="KAI3366832.1"/>
    </source>
</evidence>
<gene>
    <name evidence="1" type="ORF">L3Q82_009483</name>
</gene>
<reference evidence="1" key="1">
    <citation type="submission" date="2022-04" db="EMBL/GenBank/DDBJ databases">
        <title>Jade perch genome.</title>
        <authorList>
            <person name="Chao B."/>
        </authorList>
    </citation>
    <scope>NUCLEOTIDE SEQUENCE</scope>
    <source>
        <strain evidence="1">CB-2022</strain>
    </source>
</reference>